<evidence type="ECO:0000259" key="6">
    <source>
        <dbReference type="PROSITE" id="PS50234"/>
    </source>
</evidence>
<feature type="transmembrane region" description="Helical" evidence="5">
    <location>
        <begin position="301"/>
        <end position="318"/>
    </location>
</feature>
<name>A0A354LZE7_9BACT</name>
<reference evidence="7 8" key="1">
    <citation type="journal article" date="2018" name="Nat. Biotechnol.">
        <title>A standardized bacterial taxonomy based on genome phylogeny substantially revises the tree of life.</title>
        <authorList>
            <person name="Parks D.H."/>
            <person name="Chuvochina M."/>
            <person name="Waite D.W."/>
            <person name="Rinke C."/>
            <person name="Skarshewski A."/>
            <person name="Chaumeil P.A."/>
            <person name="Hugenholtz P."/>
        </authorList>
    </citation>
    <scope>NUCLEOTIDE SEQUENCE [LARGE SCALE GENOMIC DNA]</scope>
    <source>
        <strain evidence="7">UBA11482</strain>
    </source>
</reference>
<dbReference type="RefSeq" id="WP_195596425.1">
    <property type="nucleotide sequence ID" value="NZ_CAUAJF010000032.1"/>
</dbReference>
<dbReference type="Proteomes" id="UP000262954">
    <property type="component" value="Unassembled WGS sequence"/>
</dbReference>
<dbReference type="Pfam" id="PF07584">
    <property type="entry name" value="BatA"/>
    <property type="match status" value="1"/>
</dbReference>
<organism evidence="7 8">
    <name type="scientific">Coprobacter fastidiosus</name>
    <dbReference type="NCBI Taxonomy" id="1099853"/>
    <lineage>
        <taxon>Bacteria</taxon>
        <taxon>Pseudomonadati</taxon>
        <taxon>Bacteroidota</taxon>
        <taxon>Bacteroidia</taxon>
        <taxon>Bacteroidales</taxon>
        <taxon>Barnesiellaceae</taxon>
        <taxon>Coprobacter</taxon>
    </lineage>
</organism>
<dbReference type="InterPro" id="IPR050768">
    <property type="entry name" value="UPF0353/GerABKA_families"/>
</dbReference>
<dbReference type="SUPFAM" id="SSF53300">
    <property type="entry name" value="vWA-like"/>
    <property type="match status" value="1"/>
</dbReference>
<sequence length="327" mass="36076">MIFANPLYLWLLLLLLPAIVWYIMKQKKAQASLQVSSTFAFDKLPTTYKAYLQHLRFILRLGVVACVIVALARPQSTDKWENQTTEGVDIVVALDISTSMLARDFKPNRIDAAKDVAAQFITGRTHDNIGLVIFAGESFTMCPMTTDHAVLLNLLKDVQCGMIADMTAIGDGLATAVNRIKDGPAKSKTIILLTDGTNNAGDIAPVTAAQIAKSFGIRVYTIGVGTQGTAPYPVQTPYGIEYQNIPVEIDEVTLKQIASTTGGEYFRATNKGVLKNIFSEIDKLEKTKLTVTEFSRREENFMPWAMMALILLICEIVLRNTLLRNIP</sequence>
<dbReference type="Pfam" id="PF00092">
    <property type="entry name" value="VWA"/>
    <property type="match status" value="1"/>
</dbReference>
<feature type="transmembrane region" description="Helical" evidence="5">
    <location>
        <begin position="6"/>
        <end position="24"/>
    </location>
</feature>
<evidence type="ECO:0000313" key="7">
    <source>
        <dbReference type="EMBL" id="HBJ07636.1"/>
    </source>
</evidence>
<dbReference type="InterPro" id="IPR002035">
    <property type="entry name" value="VWF_A"/>
</dbReference>
<feature type="domain" description="VWFA" evidence="6">
    <location>
        <begin position="89"/>
        <end position="281"/>
    </location>
</feature>
<dbReference type="InterPro" id="IPR024163">
    <property type="entry name" value="Aerotolerance_reg_N"/>
</dbReference>
<comment type="caution">
    <text evidence="7">The sequence shown here is derived from an EMBL/GenBank/DDBJ whole genome shotgun (WGS) entry which is preliminary data.</text>
</comment>
<dbReference type="Gene3D" id="3.40.50.410">
    <property type="entry name" value="von Willebrand factor, type A domain"/>
    <property type="match status" value="1"/>
</dbReference>
<keyword evidence="1" id="KW-1003">Cell membrane</keyword>
<dbReference type="SMART" id="SM00327">
    <property type="entry name" value="VWA"/>
    <property type="match status" value="1"/>
</dbReference>
<keyword evidence="2 5" id="KW-0812">Transmembrane</keyword>
<evidence type="ECO:0000256" key="3">
    <source>
        <dbReference type="ARBA" id="ARBA00022989"/>
    </source>
</evidence>
<dbReference type="EMBL" id="DNWC01000022">
    <property type="protein sequence ID" value="HBJ07636.1"/>
    <property type="molecule type" value="Genomic_DNA"/>
</dbReference>
<dbReference type="CDD" id="cd01467">
    <property type="entry name" value="vWA_BatA_type"/>
    <property type="match status" value="1"/>
</dbReference>
<dbReference type="PANTHER" id="PTHR22550:SF5">
    <property type="entry name" value="LEUCINE ZIPPER PROTEIN 4"/>
    <property type="match status" value="1"/>
</dbReference>
<evidence type="ECO:0000256" key="5">
    <source>
        <dbReference type="SAM" id="Phobius"/>
    </source>
</evidence>
<keyword evidence="3 5" id="KW-1133">Transmembrane helix</keyword>
<evidence type="ECO:0000256" key="4">
    <source>
        <dbReference type="ARBA" id="ARBA00023136"/>
    </source>
</evidence>
<dbReference type="PROSITE" id="PS50234">
    <property type="entry name" value="VWFA"/>
    <property type="match status" value="1"/>
</dbReference>
<dbReference type="PANTHER" id="PTHR22550">
    <property type="entry name" value="SPORE GERMINATION PROTEIN"/>
    <property type="match status" value="1"/>
</dbReference>
<evidence type="ECO:0000256" key="1">
    <source>
        <dbReference type="ARBA" id="ARBA00022475"/>
    </source>
</evidence>
<keyword evidence="4 5" id="KW-0472">Membrane</keyword>
<evidence type="ECO:0000256" key="2">
    <source>
        <dbReference type="ARBA" id="ARBA00022692"/>
    </source>
</evidence>
<dbReference type="InterPro" id="IPR033881">
    <property type="entry name" value="vWA_BatA_type"/>
</dbReference>
<dbReference type="InterPro" id="IPR036465">
    <property type="entry name" value="vWFA_dom_sf"/>
</dbReference>
<proteinExistence type="predicted"/>
<gene>
    <name evidence="7" type="ORF">DDY73_01395</name>
</gene>
<dbReference type="AlphaFoldDB" id="A0A354LZE7"/>
<accession>A0A354LZE7</accession>
<protein>
    <submittedName>
        <fullName evidence="7">Aerotolerance regulator BatA</fullName>
    </submittedName>
</protein>
<evidence type="ECO:0000313" key="8">
    <source>
        <dbReference type="Proteomes" id="UP000262954"/>
    </source>
</evidence>